<keyword evidence="3" id="KW-1185">Reference proteome</keyword>
<name>A0ABT4E5E3_PAEAL</name>
<comment type="caution">
    <text evidence="2">The sequence shown here is derived from an EMBL/GenBank/DDBJ whole genome shotgun (WGS) entry which is preliminary data.</text>
</comment>
<dbReference type="Proteomes" id="UP001527090">
    <property type="component" value="Unassembled WGS sequence"/>
</dbReference>
<feature type="chain" id="PRO_5047333646" evidence="1">
    <location>
        <begin position="25"/>
        <end position="253"/>
    </location>
</feature>
<gene>
    <name evidence="2" type="ORF">M5X04_03085</name>
</gene>
<evidence type="ECO:0000313" key="2">
    <source>
        <dbReference type="EMBL" id="MCY9528320.1"/>
    </source>
</evidence>
<evidence type="ECO:0000313" key="3">
    <source>
        <dbReference type="Proteomes" id="UP001527090"/>
    </source>
</evidence>
<keyword evidence="1" id="KW-0732">Signal</keyword>
<organism evidence="2 3">
    <name type="scientific">Paenibacillus alvei</name>
    <name type="common">Bacillus alvei</name>
    <dbReference type="NCBI Taxonomy" id="44250"/>
    <lineage>
        <taxon>Bacteria</taxon>
        <taxon>Bacillati</taxon>
        <taxon>Bacillota</taxon>
        <taxon>Bacilli</taxon>
        <taxon>Bacillales</taxon>
        <taxon>Paenibacillaceae</taxon>
        <taxon>Paenibacillus</taxon>
    </lineage>
</organism>
<accession>A0ABT4E5E3</accession>
<evidence type="ECO:0000256" key="1">
    <source>
        <dbReference type="SAM" id="SignalP"/>
    </source>
</evidence>
<reference evidence="2 3" key="1">
    <citation type="submission" date="2022-05" db="EMBL/GenBank/DDBJ databases">
        <title>Genome Sequencing of Bee-Associated Microbes.</title>
        <authorList>
            <person name="Dunlap C."/>
        </authorList>
    </citation>
    <scope>NUCLEOTIDE SEQUENCE [LARGE SCALE GENOMIC DNA]</scope>
    <source>
        <strain evidence="2 3">NRRL NRS-750</strain>
    </source>
</reference>
<proteinExistence type="predicted"/>
<feature type="signal peptide" evidence="1">
    <location>
        <begin position="1"/>
        <end position="24"/>
    </location>
</feature>
<protein>
    <submittedName>
        <fullName evidence="2">Uncharacterized protein</fullName>
    </submittedName>
</protein>
<dbReference type="EMBL" id="JAMDLY010000005">
    <property type="protein sequence ID" value="MCY9528320.1"/>
    <property type="molecule type" value="Genomic_DNA"/>
</dbReference>
<dbReference type="RefSeq" id="WP_021253991.1">
    <property type="nucleotide sequence ID" value="NZ_JAMDLY010000005.1"/>
</dbReference>
<sequence>MKMTSKLAIAAICGLLMFSYVNNAAEAAPAKSTIDYTVKGPSGEPKVFEDELARLHKLVEQNPGDAYAVFIDNEKTKSKGQEIIFTGYVSPSFDTYEDYVMKATDLKGTVLIEPANLPEGYSFTKAEVRCPYSPQFKNDLRAEAKKKGLAVLSKKYEWTEAGQVVLKYMNGEDTLLLEYIALGSKASPAQKGYHYQTAEEARQRLQPEYRDSPQQNTLLWTEQGKQFRIITNEGNTLTQEDLIKLAETMIVRK</sequence>